<dbReference type="GO" id="GO:0005634">
    <property type="term" value="C:nucleus"/>
    <property type="evidence" value="ECO:0007669"/>
    <property type="project" value="TreeGrafter"/>
</dbReference>
<dbReference type="GO" id="GO:0000124">
    <property type="term" value="C:SAGA complex"/>
    <property type="evidence" value="ECO:0007669"/>
    <property type="project" value="TreeGrafter"/>
</dbReference>
<proteinExistence type="predicted"/>
<dbReference type="InterPro" id="IPR046807">
    <property type="entry name" value="Tra1_central"/>
</dbReference>
<dbReference type="AlphaFoldDB" id="A0A034WEK3"/>
<dbReference type="GO" id="GO:0006355">
    <property type="term" value="P:regulation of DNA-templated transcription"/>
    <property type="evidence" value="ECO:0007669"/>
    <property type="project" value="TreeGrafter"/>
</dbReference>
<sequence length="926" mass="105373">MAQNEFNTFRSYVNILSDPAAKEEIKFKAAQELSEHFELIVQSPSYPAFLELALKVFIRILQDGEPQFIQENSSQHIRKLILEMIHRLPISENLRQHVKPIISVMLKILRSDNEENVLVSLRIIIELHKHFRPSFNPEVQHFLLYVKDIYTELPNHMNKIFEQKQQPMRVKDIKELNIDHLLSITYAPRVINVENLQDSPPQVFNLLPKGVLSLRVLQELPIIVVLMYQIYKTAVHQEVSEFIPLIMTTINLQPSFQHRNSADLNKEIFVDFMGAQVKTLSFLAYIVRIFQDLILTHSASVTNGMLSLMELCPKEAAHLRKELLIAARHIFATDLRQKFVPIIEKLFNEDLLIGKGVTLESIRPLAYSTLADLAHHVRQSLSLDVLEKAVNLFSKNVHDESLATGIQTMSCKLLLNLVDCIRQHSEMDAVKARNILVSLLKVFAYKFKTIAKILLPPIIDKWKSQSSSQTSSLSPGSSNLIGNNNYEYKDGFTENTSSDQSMKTNIGSHWICPANIVEYRGLVKTLVGGAKTITWGFISSKPVCADVVKSNQEKLFDSSELKIYIDLVYWAMEALDIYTISIATNNQQRTSNQGPRTKEEKEVLEHFSGIFLMMHPQNFQEVFATTIDFMVDRISKNSSLQVVANSFLANPTTSPLFATVLVEYLLGKMDEMGSNIDRSPLYLRLFKLVFGSVSLFPVENEQMLRPHLHNIVNRSMELALTAENPYNYFLLLRALFRSIGGGSHDLLYQEFLPLLPNLLEGLNRLQSGFHKQHMKDLFVELCLTVPVRLSSLLPYLPMLMDPLVSALNGSSTLISQGLRTLELCVDNLQPDFLYDHIQPVRASLMQALWRTLRNQDNAALVAFRVLGKLGGGNRKMMTEPQTLQFRENDAVPVAVITYFQDHDKPIDFPVEKAIETALTALSFKTT</sequence>
<dbReference type="GO" id="GO:0006281">
    <property type="term" value="P:DNA repair"/>
    <property type="evidence" value="ECO:0007669"/>
    <property type="project" value="TreeGrafter"/>
</dbReference>
<evidence type="ECO:0000313" key="1">
    <source>
        <dbReference type="EMBL" id="JAC52580.1"/>
    </source>
</evidence>
<dbReference type="Pfam" id="PF20175">
    <property type="entry name" value="Tra1_central"/>
    <property type="match status" value="1"/>
</dbReference>
<organism evidence="1">
    <name type="scientific">Bactrocera dorsalis</name>
    <name type="common">Oriental fruit fly</name>
    <name type="synonym">Dacus dorsalis</name>
    <dbReference type="NCBI Taxonomy" id="27457"/>
    <lineage>
        <taxon>Eukaryota</taxon>
        <taxon>Metazoa</taxon>
        <taxon>Ecdysozoa</taxon>
        <taxon>Arthropoda</taxon>
        <taxon>Hexapoda</taxon>
        <taxon>Insecta</taxon>
        <taxon>Pterygota</taxon>
        <taxon>Neoptera</taxon>
        <taxon>Endopterygota</taxon>
        <taxon>Diptera</taxon>
        <taxon>Brachycera</taxon>
        <taxon>Muscomorpha</taxon>
        <taxon>Tephritoidea</taxon>
        <taxon>Tephritidae</taxon>
        <taxon>Bactrocera</taxon>
        <taxon>Bactrocera</taxon>
    </lineage>
</organism>
<dbReference type="PANTHER" id="PTHR11139:SF1">
    <property type="entry name" value="TRANSFORMATION_TRANSCRIPTION DOMAIN-ASSOCIATED PROTEIN"/>
    <property type="match status" value="1"/>
</dbReference>
<name>A0A034WEK3_BACDO</name>
<dbReference type="InterPro" id="IPR016024">
    <property type="entry name" value="ARM-type_fold"/>
</dbReference>
<accession>A0A034WEK3</accession>
<reference evidence="1" key="1">
    <citation type="journal article" date="2014" name="BMC Genomics">
        <title>Characterizing the developmental transcriptome of the oriental fruit fly, Bactrocera dorsalis (Diptera: Tephritidae) through comparative genomic analysis with Drosophila melanogaster utilizing modENCODE datasets.</title>
        <authorList>
            <person name="Geib S.M."/>
            <person name="Calla B."/>
            <person name="Hall B."/>
            <person name="Hou S."/>
            <person name="Manoukis N.C."/>
        </authorList>
    </citation>
    <scope>NUCLEOTIDE SEQUENCE</scope>
    <source>
        <strain evidence="1">Punador</strain>
    </source>
</reference>
<feature type="non-terminal residue" evidence="1">
    <location>
        <position position="926"/>
    </location>
</feature>
<dbReference type="InterPro" id="IPR050517">
    <property type="entry name" value="DDR_Repair_Kinase"/>
</dbReference>
<dbReference type="GO" id="GO:0035267">
    <property type="term" value="C:NuA4 histone acetyltransferase complex"/>
    <property type="evidence" value="ECO:0007669"/>
    <property type="project" value="TreeGrafter"/>
</dbReference>
<dbReference type="SUPFAM" id="SSF48371">
    <property type="entry name" value="ARM repeat"/>
    <property type="match status" value="1"/>
</dbReference>
<dbReference type="Pfam" id="PF20206">
    <property type="entry name" value="Tra1_ring"/>
    <property type="match status" value="1"/>
</dbReference>
<dbReference type="OrthoDB" id="5570127at2759"/>
<dbReference type="PANTHER" id="PTHR11139">
    <property type="entry name" value="ATAXIA TELANGIECTASIA MUTATED ATM -RELATED"/>
    <property type="match status" value="1"/>
</dbReference>
<dbReference type="EMBL" id="GAKP01006372">
    <property type="protein sequence ID" value="JAC52580.1"/>
    <property type="molecule type" value="Transcribed_RNA"/>
</dbReference>
<dbReference type="Gene3D" id="1.25.10.10">
    <property type="entry name" value="Leucine-rich Repeat Variant"/>
    <property type="match status" value="1"/>
</dbReference>
<dbReference type="InterPro" id="IPR046805">
    <property type="entry name" value="Tra1_ring"/>
</dbReference>
<protein>
    <submittedName>
        <fullName evidence="1">Transformation/transcription domain-associated protein</fullName>
    </submittedName>
</protein>
<gene>
    <name evidence="1" type="primary">TRRAP</name>
</gene>
<dbReference type="InterPro" id="IPR011989">
    <property type="entry name" value="ARM-like"/>
</dbReference>